<keyword evidence="3" id="KW-1185">Reference proteome</keyword>
<accession>A0A4Q5M5V8</accession>
<dbReference type="Gene3D" id="3.90.870.10">
    <property type="entry name" value="DHBP synthase"/>
    <property type="match status" value="1"/>
</dbReference>
<organism evidence="2 3">
    <name type="scientific">Emticicia agri</name>
    <dbReference type="NCBI Taxonomy" id="2492393"/>
    <lineage>
        <taxon>Bacteria</taxon>
        <taxon>Pseudomonadati</taxon>
        <taxon>Bacteroidota</taxon>
        <taxon>Cytophagia</taxon>
        <taxon>Cytophagales</taxon>
        <taxon>Leadbetterellaceae</taxon>
        <taxon>Emticicia</taxon>
    </lineage>
</organism>
<dbReference type="InterPro" id="IPR017945">
    <property type="entry name" value="DHBP_synth_RibB-like_a/b_dom"/>
</dbReference>
<dbReference type="SUPFAM" id="SSF55821">
    <property type="entry name" value="YrdC/RibB"/>
    <property type="match status" value="1"/>
</dbReference>
<dbReference type="InterPro" id="IPR052532">
    <property type="entry name" value="SUA5_domain"/>
</dbReference>
<proteinExistence type="predicted"/>
<dbReference type="RefSeq" id="WP_130019473.1">
    <property type="nucleotide sequence ID" value="NZ_SEWF01000003.1"/>
</dbReference>
<reference evidence="2 3" key="1">
    <citation type="submission" date="2019-02" db="EMBL/GenBank/DDBJ databases">
        <title>Bacterial novel species Emticicia sp. 17J42-9 isolated from soil.</title>
        <authorList>
            <person name="Jung H.-Y."/>
        </authorList>
    </citation>
    <scope>NUCLEOTIDE SEQUENCE [LARGE SCALE GENOMIC DNA]</scope>
    <source>
        <strain evidence="2 3">17J42-9</strain>
    </source>
</reference>
<evidence type="ECO:0000313" key="3">
    <source>
        <dbReference type="Proteomes" id="UP000293162"/>
    </source>
</evidence>
<feature type="domain" description="YrdC-like" evidence="1">
    <location>
        <begin position="15"/>
        <end position="203"/>
    </location>
</feature>
<gene>
    <name evidence="2" type="ORF">EWM59_03050</name>
</gene>
<dbReference type="PANTHER" id="PTHR42828">
    <property type="entry name" value="DHBP SYNTHASE RIBB-LIKE ALPHA/BETA DOMAIN-CONTAINING PROTEIN"/>
    <property type="match status" value="1"/>
</dbReference>
<sequence>MATEIIEIFPTNPDERKIRQVVDCLKGGGIIIYPTDTVYAMGCDIFSTKAVERLCKIKGIKPQHNNFSIVCHDLSNISTYAKVSNTAFRLLKRALPGPFTFILPATADLPKIMQTNRKTIGVRVPDHQIPQRIIELLGNPIITTSVKDDIDDIIEYPNEIEILYDQNKDKADIIIDGGWCGIEPSTVVLAIDDDFEVIREGVGNFEEINR</sequence>
<comment type="caution">
    <text evidence="2">The sequence shown here is derived from an EMBL/GenBank/DDBJ whole genome shotgun (WGS) entry which is preliminary data.</text>
</comment>
<dbReference type="Proteomes" id="UP000293162">
    <property type="component" value="Unassembled WGS sequence"/>
</dbReference>
<dbReference type="Pfam" id="PF01300">
    <property type="entry name" value="Sua5_yciO_yrdC"/>
    <property type="match status" value="1"/>
</dbReference>
<name>A0A4Q5M5V8_9BACT</name>
<dbReference type="PANTHER" id="PTHR42828:SF3">
    <property type="entry name" value="THREONYLCARBAMOYL-AMP SYNTHASE"/>
    <property type="match status" value="1"/>
</dbReference>
<evidence type="ECO:0000259" key="1">
    <source>
        <dbReference type="PROSITE" id="PS51163"/>
    </source>
</evidence>
<dbReference type="NCBIfam" id="TIGR00057">
    <property type="entry name" value="L-threonylcarbamoyladenylate synthase"/>
    <property type="match status" value="1"/>
</dbReference>
<protein>
    <submittedName>
        <fullName evidence="2">Threonylcarbamoyl-AMP synthase</fullName>
    </submittedName>
</protein>
<dbReference type="GO" id="GO:0003725">
    <property type="term" value="F:double-stranded RNA binding"/>
    <property type="evidence" value="ECO:0007669"/>
    <property type="project" value="InterPro"/>
</dbReference>
<dbReference type="PROSITE" id="PS51163">
    <property type="entry name" value="YRDC"/>
    <property type="match status" value="1"/>
</dbReference>
<evidence type="ECO:0000313" key="2">
    <source>
        <dbReference type="EMBL" id="RYU97277.1"/>
    </source>
</evidence>
<dbReference type="EMBL" id="SEWF01000003">
    <property type="protein sequence ID" value="RYU97277.1"/>
    <property type="molecule type" value="Genomic_DNA"/>
</dbReference>
<dbReference type="OrthoDB" id="9814580at2"/>
<dbReference type="AlphaFoldDB" id="A0A4Q5M5V8"/>
<dbReference type="InterPro" id="IPR006070">
    <property type="entry name" value="Sua5-like_dom"/>
</dbReference>